<accession>A0A6G8I2T8</accession>
<feature type="transmembrane region" description="Helical" evidence="1">
    <location>
        <begin position="60"/>
        <end position="79"/>
    </location>
</feature>
<organism evidence="2 3">
    <name type="scientific">Streptococcus ruminicola</name>
    <dbReference type="NCBI Taxonomy" id="2686210"/>
    <lineage>
        <taxon>Bacteria</taxon>
        <taxon>Bacillati</taxon>
        <taxon>Bacillota</taxon>
        <taxon>Bacilli</taxon>
        <taxon>Lactobacillales</taxon>
        <taxon>Streptococcaceae</taxon>
        <taxon>Streptococcus</taxon>
    </lineage>
</organism>
<feature type="transmembrane region" description="Helical" evidence="1">
    <location>
        <begin position="85"/>
        <end position="118"/>
    </location>
</feature>
<gene>
    <name evidence="2" type="ORF">GPZ88_10085</name>
</gene>
<evidence type="ECO:0000256" key="1">
    <source>
        <dbReference type="SAM" id="Phobius"/>
    </source>
</evidence>
<proteinExistence type="predicted"/>
<dbReference type="AlphaFoldDB" id="A0A6G8I2T8"/>
<name>A0A6G8I2T8_9STRE</name>
<reference evidence="2 3" key="1">
    <citation type="submission" date="2019-12" db="EMBL/GenBank/DDBJ databases">
        <title>Complete genome sequence of Streptococcus sp. CNU G2 isolated frome Bos taurus coreanae.</title>
        <authorList>
            <person name="Park S.Y."/>
            <person name="Kim J.H."/>
            <person name="Seo S.W."/>
        </authorList>
    </citation>
    <scope>NUCLEOTIDE SEQUENCE [LARGE SCALE GENOMIC DNA]</scope>
    <source>
        <strain evidence="2 3">CNU G2</strain>
        <plasmid evidence="3">p_cnu_g2</plasmid>
    </source>
</reference>
<keyword evidence="2" id="KW-0614">Plasmid</keyword>
<protein>
    <submittedName>
        <fullName evidence="2">Uncharacterized protein</fullName>
    </submittedName>
</protein>
<sequence>MAFLMRFSGVVNAFLYDIKTLKIYHILSIMLSIALGCGALLAYVMHYYSMMINFGKQSIIVFYMPYVIFGILYSLFQLLKRQKQLLVLGLVICFLPSTLTSEFGITADIFWGMSYFVYFLDKRHLQNIVRIVAMYSKKYSPLYEKRLKNKVKYKQYQSDYRLLALLNVDDFNLISEEIRQVKNYKTGLSERTMYRTFKIKGILGKISIVDELYTMPRKHFWIKGI</sequence>
<evidence type="ECO:0000313" key="2">
    <source>
        <dbReference type="EMBL" id="QIM47415.1"/>
    </source>
</evidence>
<dbReference type="KEGG" id="srum:GPZ88_10085"/>
<dbReference type="Proteomes" id="UP000503166">
    <property type="component" value="Plasmid p_CNU_G2"/>
</dbReference>
<geneLocation type="plasmid" evidence="3">
    <name>p_cnu_g2</name>
</geneLocation>
<dbReference type="RefSeq" id="WP_157328628.1">
    <property type="nucleotide sequence ID" value="NZ_CP046920.1"/>
</dbReference>
<keyword evidence="1" id="KW-1133">Transmembrane helix</keyword>
<keyword evidence="1" id="KW-0812">Transmembrane</keyword>
<feature type="transmembrane region" description="Helical" evidence="1">
    <location>
        <begin position="23"/>
        <end position="48"/>
    </location>
</feature>
<keyword evidence="1" id="KW-0472">Membrane</keyword>
<dbReference type="EMBL" id="CP046920">
    <property type="protein sequence ID" value="QIM47415.1"/>
    <property type="molecule type" value="Genomic_DNA"/>
</dbReference>
<evidence type="ECO:0000313" key="3">
    <source>
        <dbReference type="Proteomes" id="UP000503166"/>
    </source>
</evidence>